<protein>
    <recommendedName>
        <fullName evidence="5">Tyr recombinase domain-containing protein</fullName>
    </recommendedName>
</protein>
<keyword evidence="4" id="KW-0233">DNA recombination</keyword>
<gene>
    <name evidence="6" type="ORF">VIN01S_37990</name>
</gene>
<evidence type="ECO:0000313" key="7">
    <source>
        <dbReference type="Proteomes" id="UP000318717"/>
    </source>
</evidence>
<dbReference type="InterPro" id="IPR046668">
    <property type="entry name" value="DUF6538"/>
</dbReference>
<comment type="caution">
    <text evidence="6">The sequence shown here is derived from an EMBL/GenBank/DDBJ whole genome shotgun (WGS) entry which is preliminary data.</text>
</comment>
<dbReference type="Pfam" id="PF20172">
    <property type="entry name" value="DUF6538"/>
    <property type="match status" value="1"/>
</dbReference>
<evidence type="ECO:0000256" key="3">
    <source>
        <dbReference type="ARBA" id="ARBA00023125"/>
    </source>
</evidence>
<keyword evidence="2" id="KW-0229">DNA integration</keyword>
<evidence type="ECO:0000313" key="6">
    <source>
        <dbReference type="EMBL" id="GEA52995.1"/>
    </source>
</evidence>
<evidence type="ECO:0000259" key="5">
    <source>
        <dbReference type="PROSITE" id="PS51898"/>
    </source>
</evidence>
<evidence type="ECO:0000256" key="1">
    <source>
        <dbReference type="ARBA" id="ARBA00008857"/>
    </source>
</evidence>
<dbReference type="GO" id="GO:0006310">
    <property type="term" value="P:DNA recombination"/>
    <property type="evidence" value="ECO:0007669"/>
    <property type="project" value="UniProtKB-KW"/>
</dbReference>
<dbReference type="AlphaFoldDB" id="A0A4Y3I173"/>
<dbReference type="InterPro" id="IPR013762">
    <property type="entry name" value="Integrase-like_cat_sf"/>
</dbReference>
<dbReference type="PANTHER" id="PTHR30349">
    <property type="entry name" value="PHAGE INTEGRASE-RELATED"/>
    <property type="match status" value="1"/>
</dbReference>
<comment type="similarity">
    <text evidence="1">Belongs to the 'phage' integrase family.</text>
</comment>
<dbReference type="RefSeq" id="WP_141347387.1">
    <property type="nucleotide sequence ID" value="NZ_BJLF01000034.1"/>
</dbReference>
<dbReference type="CDD" id="cd01184">
    <property type="entry name" value="INT_C_like_1"/>
    <property type="match status" value="1"/>
</dbReference>
<dbReference type="SUPFAM" id="SSF56349">
    <property type="entry name" value="DNA breaking-rejoining enzymes"/>
    <property type="match status" value="1"/>
</dbReference>
<sequence>MRYLSRKSSGIWYFRYQIPKAFQAQFYNRTEFKRSLYTRDYQRAVLLALKLELELRQKIAEPENQFDSTHTNVEPVLESVTTKSRLQKSKSSTGDLKGFVYEDTKQPSIELEDVLASYAKEKRAKNVGESSIKDVASNVRLVHALIGTTNLIEVSRDDVMDAIELLRSLPKDLNNPRNKKYFGDMTVLQAIENNKEFGFPTIIDVTAARYIQRCSSLYSWACRHLELSKNPFADLSTSIKNNDTREEKDRKKPFSLIDLKEIFSHEVFTLSKLGSKPRSRQKLNYQYWVPLICLFSSMRPNECCQLRNVDVQTIDGVLCFVLSNDHSSQSLKNKTAKRTIPVHKQLIILGFEQYLNSVKAEEWLFPELTYTERAKFYGKVDSWFRRQFTEKMALTKQAKSFYSFRHTFIDFFVKNGGIHPIHRQLVGHLNGDITNDVYGSKFSVLELKKEIDRVSFEQAIKHIRRWKHISA</sequence>
<dbReference type="InterPro" id="IPR002104">
    <property type="entry name" value="Integrase_catalytic"/>
</dbReference>
<dbReference type="PROSITE" id="PS51898">
    <property type="entry name" value="TYR_RECOMBINASE"/>
    <property type="match status" value="1"/>
</dbReference>
<feature type="domain" description="Tyr recombinase" evidence="5">
    <location>
        <begin position="258"/>
        <end position="452"/>
    </location>
</feature>
<dbReference type="InterPro" id="IPR010998">
    <property type="entry name" value="Integrase_recombinase_N"/>
</dbReference>
<evidence type="ECO:0000256" key="2">
    <source>
        <dbReference type="ARBA" id="ARBA00022908"/>
    </source>
</evidence>
<accession>A0A4Y3I173</accession>
<keyword evidence="3" id="KW-0238">DNA-binding</keyword>
<dbReference type="InterPro" id="IPR050090">
    <property type="entry name" value="Tyrosine_recombinase_XerCD"/>
</dbReference>
<dbReference type="Gene3D" id="1.10.443.10">
    <property type="entry name" value="Intergrase catalytic core"/>
    <property type="match status" value="1"/>
</dbReference>
<dbReference type="GO" id="GO:0015074">
    <property type="term" value="P:DNA integration"/>
    <property type="evidence" value="ECO:0007669"/>
    <property type="project" value="UniProtKB-KW"/>
</dbReference>
<keyword evidence="7" id="KW-1185">Reference proteome</keyword>
<reference evidence="6 7" key="1">
    <citation type="submission" date="2019-06" db="EMBL/GenBank/DDBJ databases">
        <title>Whole genome shotgun sequence of Vibrio inusitatus NBRC 102082.</title>
        <authorList>
            <person name="Hosoyama A."/>
            <person name="Uohara A."/>
            <person name="Ohji S."/>
            <person name="Ichikawa N."/>
        </authorList>
    </citation>
    <scope>NUCLEOTIDE SEQUENCE [LARGE SCALE GENOMIC DNA]</scope>
    <source>
        <strain evidence="6 7">NBRC 102082</strain>
    </source>
</reference>
<evidence type="ECO:0000256" key="4">
    <source>
        <dbReference type="ARBA" id="ARBA00023172"/>
    </source>
</evidence>
<dbReference type="Proteomes" id="UP000318717">
    <property type="component" value="Unassembled WGS sequence"/>
</dbReference>
<organism evidence="6 7">
    <name type="scientific">Vibrio inusitatus NBRC 102082</name>
    <dbReference type="NCBI Taxonomy" id="1219070"/>
    <lineage>
        <taxon>Bacteria</taxon>
        <taxon>Pseudomonadati</taxon>
        <taxon>Pseudomonadota</taxon>
        <taxon>Gammaproteobacteria</taxon>
        <taxon>Vibrionales</taxon>
        <taxon>Vibrionaceae</taxon>
        <taxon>Vibrio</taxon>
    </lineage>
</organism>
<name>A0A4Y3I173_9VIBR</name>
<proteinExistence type="inferred from homology"/>
<dbReference type="OrthoDB" id="9784724at2"/>
<dbReference type="EMBL" id="BJLF01000034">
    <property type="protein sequence ID" value="GEA52995.1"/>
    <property type="molecule type" value="Genomic_DNA"/>
</dbReference>
<dbReference type="Gene3D" id="1.10.150.130">
    <property type="match status" value="1"/>
</dbReference>
<dbReference type="GO" id="GO:0003677">
    <property type="term" value="F:DNA binding"/>
    <property type="evidence" value="ECO:0007669"/>
    <property type="project" value="UniProtKB-KW"/>
</dbReference>
<dbReference type="PANTHER" id="PTHR30349:SF41">
    <property type="entry name" value="INTEGRASE_RECOMBINASE PROTEIN MJ0367-RELATED"/>
    <property type="match status" value="1"/>
</dbReference>
<dbReference type="InterPro" id="IPR011010">
    <property type="entry name" value="DNA_brk_join_enz"/>
</dbReference>